<dbReference type="SMART" id="SM00331">
    <property type="entry name" value="PP2C_SIG"/>
    <property type="match status" value="1"/>
</dbReference>
<comment type="caution">
    <text evidence="2">The sequence shown here is derived from an EMBL/GenBank/DDBJ whole genome shotgun (WGS) entry which is preliminary data.</text>
</comment>
<evidence type="ECO:0000259" key="1">
    <source>
        <dbReference type="PROSITE" id="PS51746"/>
    </source>
</evidence>
<dbReference type="Gene3D" id="3.60.40.10">
    <property type="entry name" value="PPM-type phosphatase domain"/>
    <property type="match status" value="1"/>
</dbReference>
<evidence type="ECO:0000313" key="2">
    <source>
        <dbReference type="EMBL" id="NMG45258.1"/>
    </source>
</evidence>
<accession>A0ABX1Q0P2</accession>
<proteinExistence type="predicted"/>
<dbReference type="PROSITE" id="PS51746">
    <property type="entry name" value="PPM_2"/>
    <property type="match status" value="1"/>
</dbReference>
<dbReference type="InterPro" id="IPR015655">
    <property type="entry name" value="PP2C"/>
</dbReference>
<reference evidence="2 3" key="1">
    <citation type="submission" date="2019-12" db="EMBL/GenBank/DDBJ databases">
        <title>Comparative genomics gives insights into the taxonomy of the Azoarcus-Aromatoleum group and reveals separate origins of nif in the plant-associated Azoarcus and non-plant-associated Aromatoleum sub-groups.</title>
        <authorList>
            <person name="Lafos M."/>
            <person name="Maluk M."/>
            <person name="Batista M."/>
            <person name="Junghare M."/>
            <person name="Carmona M."/>
            <person name="Faoro H."/>
            <person name="Cruz L.M."/>
            <person name="Battistoni F."/>
            <person name="De Souza E."/>
            <person name="Pedrosa F."/>
            <person name="Chen W.-M."/>
            <person name="Poole P.S."/>
            <person name="Dixon R.A."/>
            <person name="James E.K."/>
        </authorList>
    </citation>
    <scope>NUCLEOTIDE SEQUENCE [LARGE SCALE GENOMIC DNA]</scope>
    <source>
        <strain evidence="2 3">Td21</strain>
    </source>
</reference>
<dbReference type="EMBL" id="WTVN01000027">
    <property type="protein sequence ID" value="NMG45258.1"/>
    <property type="molecule type" value="Genomic_DNA"/>
</dbReference>
<gene>
    <name evidence="2" type="ORF">GPA22_16195</name>
</gene>
<protein>
    <submittedName>
        <fullName evidence="2">SpoIIE family protein phosphatase</fullName>
    </submittedName>
</protein>
<dbReference type="InterPro" id="IPR001932">
    <property type="entry name" value="PPM-type_phosphatase-like_dom"/>
</dbReference>
<dbReference type="InterPro" id="IPR036457">
    <property type="entry name" value="PPM-type-like_dom_sf"/>
</dbReference>
<dbReference type="Pfam" id="PF13672">
    <property type="entry name" value="PP2C_2"/>
    <property type="match status" value="1"/>
</dbReference>
<organism evidence="2 3">
    <name type="scientific">Aromatoleum toluvorans</name>
    <dbReference type="NCBI Taxonomy" id="92002"/>
    <lineage>
        <taxon>Bacteria</taxon>
        <taxon>Pseudomonadati</taxon>
        <taxon>Pseudomonadota</taxon>
        <taxon>Betaproteobacteria</taxon>
        <taxon>Rhodocyclales</taxon>
        <taxon>Rhodocyclaceae</taxon>
        <taxon>Aromatoleum</taxon>
    </lineage>
</organism>
<name>A0ABX1Q0P2_9RHOO</name>
<dbReference type="Proteomes" id="UP000623795">
    <property type="component" value="Unassembled WGS sequence"/>
</dbReference>
<dbReference type="CDD" id="cd00143">
    <property type="entry name" value="PP2Cc"/>
    <property type="match status" value="1"/>
</dbReference>
<keyword evidence="3" id="KW-1185">Reference proteome</keyword>
<dbReference type="SUPFAM" id="SSF81606">
    <property type="entry name" value="PP2C-like"/>
    <property type="match status" value="1"/>
</dbReference>
<feature type="domain" description="PPM-type phosphatase" evidence="1">
    <location>
        <begin position="6"/>
        <end position="245"/>
    </location>
</feature>
<dbReference type="SMART" id="SM00332">
    <property type="entry name" value="PP2Cc"/>
    <property type="match status" value="1"/>
</dbReference>
<dbReference type="RefSeq" id="WP_169257099.1">
    <property type="nucleotide sequence ID" value="NZ_WTVN01000027.1"/>
</dbReference>
<sequence>MAITVETCVASHIGDRHEQQDRVGVFAHPHQPGTLMAVLADGMGGHTGGAMAAEQVLLKARQNFEDYSPRKEEVADLLHGIVDEAHLIIRLTRLTSEKEPHSTAVVFVLQPGQIRWAHCGDSRLYHFRDNRLISRSEDHSLVGDLQRKGQLNDAGARVHPQRNVLLSCLGAAQAPEVCVGEAVRPQAGDSFLLCSDGLWGLLSDAEIAAEVSGRRARDAAEALVDRARKRGAGSGDNISLALIKLVDVPAPESES</sequence>
<evidence type="ECO:0000313" key="3">
    <source>
        <dbReference type="Proteomes" id="UP000623795"/>
    </source>
</evidence>
<dbReference type="PANTHER" id="PTHR47992">
    <property type="entry name" value="PROTEIN PHOSPHATASE"/>
    <property type="match status" value="1"/>
</dbReference>